<proteinExistence type="predicted"/>
<gene>
    <name evidence="1" type="ORF">GSB_150892</name>
</gene>
<evidence type="ECO:0000313" key="1">
    <source>
        <dbReference type="EMBL" id="ESU40610.1"/>
    </source>
</evidence>
<name>V6TUB5_GIAIN</name>
<protein>
    <submittedName>
        <fullName evidence="1">Uncharacterized protein</fullName>
    </submittedName>
</protein>
<dbReference type="Proteomes" id="UP000018040">
    <property type="component" value="Unassembled WGS sequence"/>
</dbReference>
<accession>V6TUB5</accession>
<reference evidence="2" key="1">
    <citation type="submission" date="2012-02" db="EMBL/GenBank/DDBJ databases">
        <title>Genome sequencing of Giardia lamblia Genotypes A2 and B isolates (DH and GS) and comparative analysis with the genomes of Genotypes A1 and E (WB and Pig).</title>
        <authorList>
            <person name="Adam R."/>
            <person name="Dahlstrom E."/>
            <person name="Martens C."/>
            <person name="Bruno D."/>
            <person name="Barbian K."/>
            <person name="Porcella S.F."/>
            <person name="Nash T."/>
        </authorList>
    </citation>
    <scope>NUCLEOTIDE SEQUENCE</scope>
    <source>
        <strain evidence="2">GS</strain>
    </source>
</reference>
<dbReference type="EMBL" id="AHHH01000197">
    <property type="protein sequence ID" value="ESU40610.1"/>
    <property type="molecule type" value="Genomic_DNA"/>
</dbReference>
<organism evidence="1 2">
    <name type="scientific">Giardia intestinalis</name>
    <name type="common">Giardia lamblia</name>
    <dbReference type="NCBI Taxonomy" id="5741"/>
    <lineage>
        <taxon>Eukaryota</taxon>
        <taxon>Metamonada</taxon>
        <taxon>Diplomonadida</taxon>
        <taxon>Hexamitidae</taxon>
        <taxon>Giardiinae</taxon>
        <taxon>Giardia</taxon>
    </lineage>
</organism>
<evidence type="ECO:0000313" key="2">
    <source>
        <dbReference type="Proteomes" id="UP000018040"/>
    </source>
</evidence>
<sequence length="44" mass="5071">MLPFLEKDHVGQFKLEVWSTCPANMQVGKKREYLCDDISSPVMV</sequence>
<dbReference type="AlphaFoldDB" id="V6TUB5"/>
<reference evidence="1 2" key="2">
    <citation type="journal article" date="2013" name="Genome Biol. Evol.">
        <title>Genome sequencing of Giardia lamblia genotypes A2 and B isolates (DH and GS) and comparative analysis with the genomes of genotypes A1 and E (WB and Pig).</title>
        <authorList>
            <person name="Adam R.D."/>
            <person name="Dahlstrom E.W."/>
            <person name="Martens C.A."/>
            <person name="Bruno D.P."/>
            <person name="Barbian K.D."/>
            <person name="Ricklefs S.M."/>
            <person name="Hernandez M.M."/>
            <person name="Narla N.P."/>
            <person name="Patel R.B."/>
            <person name="Porcella S.F."/>
            <person name="Nash T.E."/>
        </authorList>
    </citation>
    <scope>NUCLEOTIDE SEQUENCE [LARGE SCALE GENOMIC DNA]</scope>
    <source>
        <strain evidence="1 2">GS</strain>
    </source>
</reference>
<comment type="caution">
    <text evidence="1">The sequence shown here is derived from an EMBL/GenBank/DDBJ whole genome shotgun (WGS) entry which is preliminary data.</text>
</comment>